<dbReference type="PANTHER" id="PTHR43133:SF25">
    <property type="entry name" value="RNA POLYMERASE SIGMA FACTOR RFAY-RELATED"/>
    <property type="match status" value="1"/>
</dbReference>
<accession>A0A4R5K6M1</accession>
<dbReference type="Proteomes" id="UP000295511">
    <property type="component" value="Unassembled WGS sequence"/>
</dbReference>
<dbReference type="RefSeq" id="WP_133206914.1">
    <property type="nucleotide sequence ID" value="NZ_SMRU01000052.1"/>
</dbReference>
<dbReference type="InterPro" id="IPR036388">
    <property type="entry name" value="WH-like_DNA-bd_sf"/>
</dbReference>
<evidence type="ECO:0000313" key="8">
    <source>
        <dbReference type="Proteomes" id="UP000295511"/>
    </source>
</evidence>
<evidence type="ECO:0000256" key="1">
    <source>
        <dbReference type="ARBA" id="ARBA00010641"/>
    </source>
</evidence>
<dbReference type="InterPro" id="IPR013324">
    <property type="entry name" value="RNA_pol_sigma_r3/r4-like"/>
</dbReference>
<dbReference type="Gene3D" id="1.10.10.10">
    <property type="entry name" value="Winged helix-like DNA-binding domain superfamily/Winged helix DNA-binding domain"/>
    <property type="match status" value="1"/>
</dbReference>
<dbReference type="Pfam" id="PF08281">
    <property type="entry name" value="Sigma70_r4_2"/>
    <property type="match status" value="1"/>
</dbReference>
<organism evidence="7 8">
    <name type="scientific">Arthrobacter terricola</name>
    <dbReference type="NCBI Taxonomy" id="2547396"/>
    <lineage>
        <taxon>Bacteria</taxon>
        <taxon>Bacillati</taxon>
        <taxon>Actinomycetota</taxon>
        <taxon>Actinomycetes</taxon>
        <taxon>Micrococcales</taxon>
        <taxon>Micrococcaceae</taxon>
        <taxon>Arthrobacter</taxon>
    </lineage>
</organism>
<protein>
    <submittedName>
        <fullName evidence="7">Sigma-70 family RNA polymerase sigma factor</fullName>
    </submittedName>
</protein>
<dbReference type="GO" id="GO:0003677">
    <property type="term" value="F:DNA binding"/>
    <property type="evidence" value="ECO:0007669"/>
    <property type="project" value="InterPro"/>
</dbReference>
<dbReference type="OrthoDB" id="3747638at2"/>
<feature type="domain" description="RNA polymerase sigma factor 70 region 4 type 2" evidence="6">
    <location>
        <begin position="127"/>
        <end position="177"/>
    </location>
</feature>
<dbReference type="GO" id="GO:0006352">
    <property type="term" value="P:DNA-templated transcription initiation"/>
    <property type="evidence" value="ECO:0007669"/>
    <property type="project" value="InterPro"/>
</dbReference>
<dbReference type="InterPro" id="IPR013249">
    <property type="entry name" value="RNA_pol_sigma70_r4_t2"/>
</dbReference>
<evidence type="ECO:0000256" key="2">
    <source>
        <dbReference type="ARBA" id="ARBA00023015"/>
    </source>
</evidence>
<comment type="similarity">
    <text evidence="1">Belongs to the sigma-70 factor family. ECF subfamily.</text>
</comment>
<dbReference type="AlphaFoldDB" id="A0A4R5K6M1"/>
<feature type="domain" description="RNA polymerase sigma-70 region 2" evidence="5">
    <location>
        <begin position="25"/>
        <end position="94"/>
    </location>
</feature>
<evidence type="ECO:0000259" key="6">
    <source>
        <dbReference type="Pfam" id="PF08281"/>
    </source>
</evidence>
<evidence type="ECO:0000256" key="4">
    <source>
        <dbReference type="ARBA" id="ARBA00023163"/>
    </source>
</evidence>
<keyword evidence="2" id="KW-0805">Transcription regulation</keyword>
<name>A0A4R5K6M1_9MICC</name>
<dbReference type="SUPFAM" id="SSF88659">
    <property type="entry name" value="Sigma3 and sigma4 domains of RNA polymerase sigma factors"/>
    <property type="match status" value="1"/>
</dbReference>
<dbReference type="Pfam" id="PF04542">
    <property type="entry name" value="Sigma70_r2"/>
    <property type="match status" value="1"/>
</dbReference>
<dbReference type="InterPro" id="IPR013325">
    <property type="entry name" value="RNA_pol_sigma_r2"/>
</dbReference>
<evidence type="ECO:0000256" key="3">
    <source>
        <dbReference type="ARBA" id="ARBA00023082"/>
    </source>
</evidence>
<evidence type="ECO:0000313" key="7">
    <source>
        <dbReference type="EMBL" id="TDF87515.1"/>
    </source>
</evidence>
<keyword evidence="8" id="KW-1185">Reference proteome</keyword>
<dbReference type="SUPFAM" id="SSF88946">
    <property type="entry name" value="Sigma2 domain of RNA polymerase sigma factors"/>
    <property type="match status" value="1"/>
</dbReference>
<dbReference type="InterPro" id="IPR039425">
    <property type="entry name" value="RNA_pol_sigma-70-like"/>
</dbReference>
<keyword evidence="3" id="KW-0731">Sigma factor</keyword>
<dbReference type="GO" id="GO:0016987">
    <property type="term" value="F:sigma factor activity"/>
    <property type="evidence" value="ECO:0007669"/>
    <property type="project" value="UniProtKB-KW"/>
</dbReference>
<dbReference type="PANTHER" id="PTHR43133">
    <property type="entry name" value="RNA POLYMERASE ECF-TYPE SIGMA FACTO"/>
    <property type="match status" value="1"/>
</dbReference>
<dbReference type="NCBIfam" id="TIGR02937">
    <property type="entry name" value="sigma70-ECF"/>
    <property type="match status" value="1"/>
</dbReference>
<dbReference type="Gene3D" id="1.10.1740.10">
    <property type="match status" value="1"/>
</dbReference>
<dbReference type="InterPro" id="IPR014284">
    <property type="entry name" value="RNA_pol_sigma-70_dom"/>
</dbReference>
<keyword evidence="4" id="KW-0804">Transcription</keyword>
<gene>
    <name evidence="7" type="ORF">E1809_24830</name>
</gene>
<sequence length="189" mass="21124">MSSSVSDQVLWDRSVAGDADAFGDLFVRHRDAVYNYCFRRTASWDAAEDLTSAVFLEVWRGRRQLSLDRGSALPWLIGTASNLVRSRMRSAARRFAIERRAAPRGEVTDPADDLAEHIDSERQMAVVLAAIRRLPRGEQEVLAACVFAELDYKAAAAALHVPIGTVRSRLSRARARLQETNRPQQNEGE</sequence>
<proteinExistence type="inferred from homology"/>
<reference evidence="7 8" key="1">
    <citation type="submission" date="2019-03" db="EMBL/GenBank/DDBJ databases">
        <title>Whole genome sequence of Arthrobacter sp JH1-1.</title>
        <authorList>
            <person name="Trinh H.N."/>
        </authorList>
    </citation>
    <scope>NUCLEOTIDE SEQUENCE [LARGE SCALE GENOMIC DNA]</scope>
    <source>
        <strain evidence="7 8">JH1-1</strain>
    </source>
</reference>
<dbReference type="InterPro" id="IPR007627">
    <property type="entry name" value="RNA_pol_sigma70_r2"/>
</dbReference>
<dbReference type="EMBL" id="SMRU01000052">
    <property type="protein sequence ID" value="TDF87515.1"/>
    <property type="molecule type" value="Genomic_DNA"/>
</dbReference>
<evidence type="ECO:0000259" key="5">
    <source>
        <dbReference type="Pfam" id="PF04542"/>
    </source>
</evidence>
<comment type="caution">
    <text evidence="7">The sequence shown here is derived from an EMBL/GenBank/DDBJ whole genome shotgun (WGS) entry which is preliminary data.</text>
</comment>